<accession>G9ZT71</accession>
<reference evidence="2 3" key="1">
    <citation type="submission" date="2011-09" db="EMBL/GenBank/DDBJ databases">
        <authorList>
            <person name="Weinstock G."/>
            <person name="Sodergren E."/>
            <person name="Clifton S."/>
            <person name="Fulton L."/>
            <person name="Fulton B."/>
            <person name="Courtney L."/>
            <person name="Fronick C."/>
            <person name="Harrison M."/>
            <person name="Strong C."/>
            <person name="Farmer C."/>
            <person name="Delahaunty K."/>
            <person name="Markovic C."/>
            <person name="Hall O."/>
            <person name="Minx P."/>
            <person name="Tomlinson C."/>
            <person name="Mitreva M."/>
            <person name="Hou S."/>
            <person name="Chen J."/>
            <person name="Wollam A."/>
            <person name="Pepin K.H."/>
            <person name="Johnson M."/>
            <person name="Bhonagiri V."/>
            <person name="Zhang X."/>
            <person name="Suruliraj S."/>
            <person name="Warren W."/>
            <person name="Chinwalla A."/>
            <person name="Mardis E.R."/>
            <person name="Wilson R.K."/>
        </authorList>
    </citation>
    <scope>NUCLEOTIDE SEQUENCE [LARGE SCALE GENOMIC DNA]</scope>
    <source>
        <strain evidence="2 3">F0439</strain>
    </source>
</reference>
<evidence type="ECO:0000313" key="3">
    <source>
        <dbReference type="Proteomes" id="UP000004625"/>
    </source>
</evidence>
<dbReference type="InterPro" id="IPR000305">
    <property type="entry name" value="GIY-YIG_endonuc"/>
</dbReference>
<dbReference type="Gene3D" id="3.40.1440.10">
    <property type="entry name" value="GIY-YIG endonuclease"/>
    <property type="match status" value="1"/>
</dbReference>
<evidence type="ECO:0000313" key="2">
    <source>
        <dbReference type="EMBL" id="EHL95527.1"/>
    </source>
</evidence>
<dbReference type="HOGENOM" id="CLU_105083_0_0_9"/>
<organism evidence="2 3">
    <name type="scientific">Lentilactobacillus parafarraginis F0439</name>
    <dbReference type="NCBI Taxonomy" id="797515"/>
    <lineage>
        <taxon>Bacteria</taxon>
        <taxon>Bacillati</taxon>
        <taxon>Bacillota</taxon>
        <taxon>Bacilli</taxon>
        <taxon>Lactobacillales</taxon>
        <taxon>Lactobacillaceae</taxon>
        <taxon>Lentilactobacillus</taxon>
    </lineage>
</organism>
<dbReference type="eggNOG" id="COG3410">
    <property type="taxonomic scope" value="Bacteria"/>
</dbReference>
<dbReference type="SUPFAM" id="SSF82771">
    <property type="entry name" value="GIY-YIG endonuclease"/>
    <property type="match status" value="1"/>
</dbReference>
<dbReference type="InterPro" id="IPR035901">
    <property type="entry name" value="GIY-YIG_endonuc_sf"/>
</dbReference>
<evidence type="ECO:0000259" key="1">
    <source>
        <dbReference type="PROSITE" id="PS50164"/>
    </source>
</evidence>
<dbReference type="EMBL" id="AGEY01000199">
    <property type="protein sequence ID" value="EHL95527.1"/>
    <property type="molecule type" value="Genomic_DNA"/>
</dbReference>
<dbReference type="Proteomes" id="UP000004625">
    <property type="component" value="Unassembled WGS sequence"/>
</dbReference>
<feature type="domain" description="GIY-YIG" evidence="1">
    <location>
        <begin position="38"/>
        <end position="128"/>
    </location>
</feature>
<proteinExistence type="predicted"/>
<dbReference type="AlphaFoldDB" id="G9ZT71"/>
<gene>
    <name evidence="2" type="ORF">HMPREF9103_02943</name>
</gene>
<dbReference type="Pfam" id="PF01541">
    <property type="entry name" value="GIY-YIG"/>
    <property type="match status" value="1"/>
</dbReference>
<keyword evidence="3" id="KW-1185">Reference proteome</keyword>
<name>G9ZT71_9LACO</name>
<dbReference type="PATRIC" id="fig|797515.3.peg.2685"/>
<sequence length="181" mass="21210">MSDIGYPIIERIKYDPQATGKLEDAIDGDKLKRKLLMDYPTVYVIYSPIKSGGYKVYVGETNDIERRTEQHLNEDPKVRDDWRELSKSKDAHMFVIGHDHFNKSLTLDIENQMMLFMLGVPSVKKLNNRRENEQNEYYTSKEKIKSFPEFGVSSADLTGICFLLRALFVTLRFLRRHHFTI</sequence>
<dbReference type="STRING" id="797515.HMPREF9103_02943"/>
<dbReference type="PROSITE" id="PS50164">
    <property type="entry name" value="GIY_YIG"/>
    <property type="match status" value="1"/>
</dbReference>
<protein>
    <recommendedName>
        <fullName evidence="1">GIY-YIG domain-containing protein</fullName>
    </recommendedName>
</protein>
<comment type="caution">
    <text evidence="2">The sequence shown here is derived from an EMBL/GenBank/DDBJ whole genome shotgun (WGS) entry which is preliminary data.</text>
</comment>
<dbReference type="CDD" id="cd10439">
    <property type="entry name" value="GIY-YIG_COG3410"/>
    <property type="match status" value="1"/>
</dbReference>